<accession>A0A8D8REJ0</accession>
<name>A0A8D8REJ0_9HEMI</name>
<evidence type="ECO:0000313" key="1">
    <source>
        <dbReference type="EMBL" id="CAG6649236.1"/>
    </source>
</evidence>
<dbReference type="EMBL" id="HBUF01156529">
    <property type="protein sequence ID" value="CAG6649236.1"/>
    <property type="molecule type" value="Transcribed_RNA"/>
</dbReference>
<reference evidence="1" key="1">
    <citation type="submission" date="2021-05" db="EMBL/GenBank/DDBJ databases">
        <authorList>
            <person name="Alioto T."/>
            <person name="Alioto T."/>
            <person name="Gomez Garrido J."/>
        </authorList>
    </citation>
    <scope>NUCLEOTIDE SEQUENCE</scope>
</reference>
<proteinExistence type="predicted"/>
<sequence>MYHHVCLMLYVYGIHLSNRGRHVSSSTLHKHGSPAQYVGIEVPVCHCLEKRLDFQQTSLLGLLYLCCPLPLLRWSHLLVASIQEVSVKSCKDMYYIQGLDFLVVP</sequence>
<organism evidence="1">
    <name type="scientific">Cacopsylla melanoneura</name>
    <dbReference type="NCBI Taxonomy" id="428564"/>
    <lineage>
        <taxon>Eukaryota</taxon>
        <taxon>Metazoa</taxon>
        <taxon>Ecdysozoa</taxon>
        <taxon>Arthropoda</taxon>
        <taxon>Hexapoda</taxon>
        <taxon>Insecta</taxon>
        <taxon>Pterygota</taxon>
        <taxon>Neoptera</taxon>
        <taxon>Paraneoptera</taxon>
        <taxon>Hemiptera</taxon>
        <taxon>Sternorrhyncha</taxon>
        <taxon>Psylloidea</taxon>
        <taxon>Psyllidae</taxon>
        <taxon>Psyllinae</taxon>
        <taxon>Cacopsylla</taxon>
    </lineage>
</organism>
<protein>
    <submittedName>
        <fullName evidence="1">Uncharacterized protein</fullName>
    </submittedName>
</protein>
<dbReference type="AlphaFoldDB" id="A0A8D8REJ0"/>